<evidence type="ECO:0000313" key="3">
    <source>
        <dbReference type="Proteomes" id="UP001501532"/>
    </source>
</evidence>
<proteinExistence type="predicted"/>
<comment type="caution">
    <text evidence="2">The sequence shown here is derived from an EMBL/GenBank/DDBJ whole genome shotgun (WGS) entry which is preliminary data.</text>
</comment>
<reference evidence="3" key="1">
    <citation type="journal article" date="2019" name="Int. J. Syst. Evol. Microbiol.">
        <title>The Global Catalogue of Microorganisms (GCM) 10K type strain sequencing project: providing services to taxonomists for standard genome sequencing and annotation.</title>
        <authorList>
            <consortium name="The Broad Institute Genomics Platform"/>
            <consortium name="The Broad Institute Genome Sequencing Center for Infectious Disease"/>
            <person name="Wu L."/>
            <person name="Ma J."/>
        </authorList>
    </citation>
    <scope>NUCLEOTIDE SEQUENCE [LARGE SCALE GENOMIC DNA]</scope>
    <source>
        <strain evidence="3">JCM 9091</strain>
    </source>
</reference>
<organism evidence="2 3">
    <name type="scientific">Streptomyces glomeratus</name>
    <dbReference type="NCBI Taxonomy" id="284452"/>
    <lineage>
        <taxon>Bacteria</taxon>
        <taxon>Bacillati</taxon>
        <taxon>Actinomycetota</taxon>
        <taxon>Actinomycetes</taxon>
        <taxon>Kitasatosporales</taxon>
        <taxon>Streptomycetaceae</taxon>
        <taxon>Streptomyces</taxon>
    </lineage>
</organism>
<dbReference type="EMBL" id="BAAAUF010000012">
    <property type="protein sequence ID" value="GAA3036557.1"/>
    <property type="molecule type" value="Genomic_DNA"/>
</dbReference>
<keyword evidence="1" id="KW-0812">Transmembrane</keyword>
<dbReference type="RefSeq" id="WP_234516839.1">
    <property type="nucleotide sequence ID" value="NZ_BAAAUF010000012.1"/>
</dbReference>
<feature type="transmembrane region" description="Helical" evidence="1">
    <location>
        <begin position="21"/>
        <end position="41"/>
    </location>
</feature>
<accession>A0ABP6L9A1</accession>
<evidence type="ECO:0008006" key="4">
    <source>
        <dbReference type="Google" id="ProtNLM"/>
    </source>
</evidence>
<name>A0ABP6L9A1_9ACTN</name>
<protein>
    <recommendedName>
        <fullName evidence="4">Secreted protein</fullName>
    </recommendedName>
</protein>
<gene>
    <name evidence="2" type="ORF">GCM10010448_18670</name>
</gene>
<evidence type="ECO:0000256" key="1">
    <source>
        <dbReference type="SAM" id="Phobius"/>
    </source>
</evidence>
<sequence>MSARTHTRSHPAATGGIDMRLPWWALALPTLAFVVLLALILNPADARAGGDPALGRLVEGIQQTMRHHTR</sequence>
<keyword evidence="1" id="KW-0472">Membrane</keyword>
<keyword evidence="3" id="KW-1185">Reference proteome</keyword>
<dbReference type="Proteomes" id="UP001501532">
    <property type="component" value="Unassembled WGS sequence"/>
</dbReference>
<evidence type="ECO:0000313" key="2">
    <source>
        <dbReference type="EMBL" id="GAA3036557.1"/>
    </source>
</evidence>
<keyword evidence="1" id="KW-1133">Transmembrane helix</keyword>